<feature type="domain" description="BURP" evidence="2">
    <location>
        <begin position="94"/>
        <end position="304"/>
    </location>
</feature>
<feature type="chain" id="PRO_5040258535" description="BURP domain-containing protein" evidence="1">
    <location>
        <begin position="22"/>
        <end position="304"/>
    </location>
</feature>
<dbReference type="InterPro" id="IPR004873">
    <property type="entry name" value="BURP_dom"/>
</dbReference>
<dbReference type="AlphaFoldDB" id="A0A9Q0JLF7"/>
<dbReference type="EMBL" id="JAKUCV010001525">
    <property type="protein sequence ID" value="KAJ4845969.1"/>
    <property type="molecule type" value="Genomic_DNA"/>
</dbReference>
<sequence>MEYFRLLPAFALLCLLGRSNASLPAQQYWEAKLPNTPLPNALRDLIVADNHVGDLKIAVDTETIEDWQILYNIFNYAATATQVEQSAISNTTTFFLYKDLHPNTKMRLNFMQSKNKATFLSYQVAESIPFSSDKLSEIFDRFSVSSSSPAAKAVKRTVEQCEQPSIRGEEKHCATSLESMVDFNIAKLGKNVRLLSTEVQQETKPEQEEYTVSSGIRVVGDNAVICHKQVYPYAVFYCHSINATRVHVVPLIGQNGSKIRAVGICHMDTSEWSAHHLAFKVLGVSPGPPICHFPGRDTFVWFSN</sequence>
<dbReference type="PANTHER" id="PTHR31236">
    <property type="entry name" value="BURP DOMAIN PROTEIN USPL1-LIKE"/>
    <property type="match status" value="1"/>
</dbReference>
<evidence type="ECO:0000313" key="4">
    <source>
        <dbReference type="Proteomes" id="UP001141552"/>
    </source>
</evidence>
<name>A0A9Q0JLF7_9ROSI</name>
<dbReference type="Proteomes" id="UP001141552">
    <property type="component" value="Unassembled WGS sequence"/>
</dbReference>
<feature type="signal peptide" evidence="1">
    <location>
        <begin position="1"/>
        <end position="21"/>
    </location>
</feature>
<gene>
    <name evidence="3" type="ORF">Tsubulata_000771</name>
</gene>
<accession>A0A9Q0JLF7</accession>
<dbReference type="OrthoDB" id="654134at2759"/>
<dbReference type="PANTHER" id="PTHR31236:SF2">
    <property type="entry name" value="BURP DOMAIN PROTEIN RD22"/>
    <property type="match status" value="1"/>
</dbReference>
<evidence type="ECO:0000259" key="2">
    <source>
        <dbReference type="PROSITE" id="PS51277"/>
    </source>
</evidence>
<evidence type="ECO:0000313" key="3">
    <source>
        <dbReference type="EMBL" id="KAJ4845969.1"/>
    </source>
</evidence>
<protein>
    <recommendedName>
        <fullName evidence="2">BURP domain-containing protein</fullName>
    </recommendedName>
</protein>
<evidence type="ECO:0000256" key="1">
    <source>
        <dbReference type="SAM" id="SignalP"/>
    </source>
</evidence>
<dbReference type="SMART" id="SM01045">
    <property type="entry name" value="BURP"/>
    <property type="match status" value="1"/>
</dbReference>
<reference evidence="3" key="1">
    <citation type="submission" date="2022-02" db="EMBL/GenBank/DDBJ databases">
        <authorList>
            <person name="Henning P.M."/>
            <person name="McCubbin A.G."/>
            <person name="Shore J.S."/>
        </authorList>
    </citation>
    <scope>NUCLEOTIDE SEQUENCE</scope>
    <source>
        <strain evidence="3">F60SS</strain>
        <tissue evidence="3">Leaves</tissue>
    </source>
</reference>
<keyword evidence="4" id="KW-1185">Reference proteome</keyword>
<organism evidence="3 4">
    <name type="scientific">Turnera subulata</name>
    <dbReference type="NCBI Taxonomy" id="218843"/>
    <lineage>
        <taxon>Eukaryota</taxon>
        <taxon>Viridiplantae</taxon>
        <taxon>Streptophyta</taxon>
        <taxon>Embryophyta</taxon>
        <taxon>Tracheophyta</taxon>
        <taxon>Spermatophyta</taxon>
        <taxon>Magnoliopsida</taxon>
        <taxon>eudicotyledons</taxon>
        <taxon>Gunneridae</taxon>
        <taxon>Pentapetalae</taxon>
        <taxon>rosids</taxon>
        <taxon>fabids</taxon>
        <taxon>Malpighiales</taxon>
        <taxon>Passifloraceae</taxon>
        <taxon>Turnera</taxon>
    </lineage>
</organism>
<dbReference type="InterPro" id="IPR044816">
    <property type="entry name" value="BURP"/>
</dbReference>
<comment type="caution">
    <text evidence="3">The sequence shown here is derived from an EMBL/GenBank/DDBJ whole genome shotgun (WGS) entry which is preliminary data.</text>
</comment>
<reference evidence="3" key="2">
    <citation type="journal article" date="2023" name="Plants (Basel)">
        <title>Annotation of the Turnera subulata (Passifloraceae) Draft Genome Reveals the S-Locus Evolved after the Divergence of Turneroideae from Passifloroideae in a Stepwise Manner.</title>
        <authorList>
            <person name="Henning P.M."/>
            <person name="Roalson E.H."/>
            <person name="Mir W."/>
            <person name="McCubbin A.G."/>
            <person name="Shore J.S."/>
        </authorList>
    </citation>
    <scope>NUCLEOTIDE SEQUENCE</scope>
    <source>
        <strain evidence="3">F60SS</strain>
    </source>
</reference>
<proteinExistence type="predicted"/>
<dbReference type="Pfam" id="PF03181">
    <property type="entry name" value="BURP"/>
    <property type="match status" value="1"/>
</dbReference>
<keyword evidence="1" id="KW-0732">Signal</keyword>
<dbReference type="PROSITE" id="PS51277">
    <property type="entry name" value="BURP"/>
    <property type="match status" value="1"/>
</dbReference>